<feature type="chain" id="PRO_5040985515" description="CFEM domain-containing protein" evidence="17">
    <location>
        <begin position="18"/>
        <end position="206"/>
    </location>
</feature>
<keyword evidence="13" id="KW-0325">Glycoprotein</keyword>
<dbReference type="GO" id="GO:0005576">
    <property type="term" value="C:extracellular region"/>
    <property type="evidence" value="ECO:0007669"/>
    <property type="project" value="UniProtKB-SubCell"/>
</dbReference>
<evidence type="ECO:0000256" key="2">
    <source>
        <dbReference type="ARBA" id="ARBA00004613"/>
    </source>
</evidence>
<keyword evidence="14" id="KW-0449">Lipoprotein</keyword>
<dbReference type="Pfam" id="PF05730">
    <property type="entry name" value="CFEM"/>
    <property type="match status" value="1"/>
</dbReference>
<keyword evidence="7" id="KW-0336">GPI-anchor</keyword>
<dbReference type="InterPro" id="IPR008427">
    <property type="entry name" value="Extracellular_membr_CFEM_dom"/>
</dbReference>
<evidence type="ECO:0000256" key="14">
    <source>
        <dbReference type="ARBA" id="ARBA00023288"/>
    </source>
</evidence>
<dbReference type="AlphaFoldDB" id="A0A9W9BRZ9"/>
<evidence type="ECO:0000256" key="17">
    <source>
        <dbReference type="SAM" id="SignalP"/>
    </source>
</evidence>
<dbReference type="PANTHER" id="PTHR37928:SF2">
    <property type="entry name" value="GPI ANCHORED CFEM DOMAIN PROTEIN (AFU_ORTHOLOGUE AFUA_6G10580)"/>
    <property type="match status" value="1"/>
</dbReference>
<comment type="caution">
    <text evidence="15">Lacks conserved residue(s) required for the propagation of feature annotation.</text>
</comment>
<feature type="domain" description="CFEM" evidence="18">
    <location>
        <begin position="1"/>
        <end position="118"/>
    </location>
</feature>
<dbReference type="GO" id="GO:0046872">
    <property type="term" value="F:metal ion binding"/>
    <property type="evidence" value="ECO:0007669"/>
    <property type="project" value="UniProtKB-UniRule"/>
</dbReference>
<evidence type="ECO:0000256" key="9">
    <source>
        <dbReference type="ARBA" id="ARBA00022729"/>
    </source>
</evidence>
<keyword evidence="9 17" id="KW-0732">Signal</keyword>
<evidence type="ECO:0000256" key="13">
    <source>
        <dbReference type="ARBA" id="ARBA00023180"/>
    </source>
</evidence>
<dbReference type="InterPro" id="IPR051735">
    <property type="entry name" value="CFEM_domain"/>
</dbReference>
<comment type="subcellular location">
    <subcellularLocation>
        <location evidence="1">Cell membrane</location>
        <topology evidence="1">Lipid-anchor</topology>
        <topology evidence="1">GPI-anchor</topology>
    </subcellularLocation>
    <subcellularLocation>
        <location evidence="2">Secreted</location>
    </subcellularLocation>
</comment>
<evidence type="ECO:0000256" key="3">
    <source>
        <dbReference type="ARBA" id="ARBA00010031"/>
    </source>
</evidence>
<keyword evidence="6 15" id="KW-0349">Heme</keyword>
<feature type="compositionally biased region" description="Low complexity" evidence="16">
    <location>
        <begin position="135"/>
        <end position="150"/>
    </location>
</feature>
<keyword evidence="8 15" id="KW-0479">Metal-binding</keyword>
<dbReference type="GO" id="GO:0098552">
    <property type="term" value="C:side of membrane"/>
    <property type="evidence" value="ECO:0007669"/>
    <property type="project" value="UniProtKB-KW"/>
</dbReference>
<evidence type="ECO:0000256" key="10">
    <source>
        <dbReference type="ARBA" id="ARBA00023004"/>
    </source>
</evidence>
<feature type="compositionally biased region" description="Low complexity" evidence="16">
    <location>
        <begin position="160"/>
        <end position="172"/>
    </location>
</feature>
<evidence type="ECO:0000313" key="20">
    <source>
        <dbReference type="Proteomes" id="UP001140502"/>
    </source>
</evidence>
<evidence type="ECO:0000256" key="4">
    <source>
        <dbReference type="ARBA" id="ARBA00022475"/>
    </source>
</evidence>
<feature type="disulfide bond" evidence="15">
    <location>
        <begin position="45"/>
        <end position="52"/>
    </location>
</feature>
<dbReference type="PANTHER" id="PTHR37928">
    <property type="entry name" value="CFEM DOMAIN PROTEIN (AFU_ORTHOLOGUE AFUA_6G14090)"/>
    <property type="match status" value="1"/>
</dbReference>
<dbReference type="Proteomes" id="UP001140502">
    <property type="component" value="Unassembled WGS sequence"/>
</dbReference>
<feature type="signal peptide" evidence="17">
    <location>
        <begin position="1"/>
        <end position="17"/>
    </location>
</feature>
<evidence type="ECO:0000256" key="6">
    <source>
        <dbReference type="ARBA" id="ARBA00022617"/>
    </source>
</evidence>
<reference evidence="19" key="1">
    <citation type="submission" date="2022-10" db="EMBL/GenBank/DDBJ databases">
        <title>Tapping the CABI collections for fungal endophytes: first genome assemblies for Collariella, Neodidymelliopsis, Ascochyta clinopodiicola, Didymella pomorum, Didymosphaeria variabile, Neocosmospora piperis and Neocucurbitaria cava.</title>
        <authorList>
            <person name="Hill R."/>
        </authorList>
    </citation>
    <scope>NUCLEOTIDE SEQUENCE</scope>
    <source>
        <strain evidence="19">IMI 366586</strain>
    </source>
</reference>
<evidence type="ECO:0000256" key="11">
    <source>
        <dbReference type="ARBA" id="ARBA00023136"/>
    </source>
</evidence>
<evidence type="ECO:0000259" key="18">
    <source>
        <dbReference type="PROSITE" id="PS52012"/>
    </source>
</evidence>
<organism evidence="19 20">
    <name type="scientific">Fusarium piperis</name>
    <dbReference type="NCBI Taxonomy" id="1435070"/>
    <lineage>
        <taxon>Eukaryota</taxon>
        <taxon>Fungi</taxon>
        <taxon>Dikarya</taxon>
        <taxon>Ascomycota</taxon>
        <taxon>Pezizomycotina</taxon>
        <taxon>Sordariomycetes</taxon>
        <taxon>Hypocreomycetidae</taxon>
        <taxon>Hypocreales</taxon>
        <taxon>Nectriaceae</taxon>
        <taxon>Fusarium</taxon>
        <taxon>Fusarium solani species complex</taxon>
    </lineage>
</organism>
<comment type="caution">
    <text evidence="19">The sequence shown here is derived from an EMBL/GenBank/DDBJ whole genome shotgun (WGS) entry which is preliminary data.</text>
</comment>
<keyword evidence="5" id="KW-0964">Secreted</keyword>
<dbReference type="PROSITE" id="PS52012">
    <property type="entry name" value="CFEM"/>
    <property type="match status" value="1"/>
</dbReference>
<feature type="binding site" description="axial binding residue" evidence="15">
    <location>
        <position position="49"/>
    </location>
    <ligand>
        <name>heme</name>
        <dbReference type="ChEBI" id="CHEBI:30413"/>
    </ligand>
    <ligandPart>
        <name>Fe</name>
        <dbReference type="ChEBI" id="CHEBI:18248"/>
    </ligandPart>
</feature>
<feature type="region of interest" description="Disordered" evidence="16">
    <location>
        <begin position="102"/>
        <end position="172"/>
    </location>
</feature>
<gene>
    <name evidence="19" type="ORF">N0V84_003565</name>
</gene>
<evidence type="ECO:0000256" key="12">
    <source>
        <dbReference type="ARBA" id="ARBA00023157"/>
    </source>
</evidence>
<evidence type="ECO:0000256" key="16">
    <source>
        <dbReference type="SAM" id="MobiDB-lite"/>
    </source>
</evidence>
<keyword evidence="10 15" id="KW-0408">Iron</keyword>
<accession>A0A9W9BRZ9</accession>
<protein>
    <recommendedName>
        <fullName evidence="18">CFEM domain-containing protein</fullName>
    </recommendedName>
</protein>
<comment type="similarity">
    <text evidence="3">Belongs to the RBT5 family.</text>
</comment>
<evidence type="ECO:0000313" key="19">
    <source>
        <dbReference type="EMBL" id="KAJ4325183.1"/>
    </source>
</evidence>
<feature type="compositionally biased region" description="Basic and acidic residues" evidence="16">
    <location>
        <begin position="122"/>
        <end position="134"/>
    </location>
</feature>
<evidence type="ECO:0000256" key="5">
    <source>
        <dbReference type="ARBA" id="ARBA00022525"/>
    </source>
</evidence>
<keyword evidence="12 15" id="KW-1015">Disulfide bond</keyword>
<keyword evidence="20" id="KW-1185">Reference proteome</keyword>
<proteinExistence type="inferred from homology"/>
<dbReference type="EMBL" id="JAPEUR010000052">
    <property type="protein sequence ID" value="KAJ4325183.1"/>
    <property type="molecule type" value="Genomic_DNA"/>
</dbReference>
<sequence>MKTVAVAVAVLALQVVAHESLDKADYFPKCSLDCLTEAIEKSVKCKETDSICLCDHENYEAIYEYSMECVIDACGEDVAIDEVLPAAEPYCSDATSLYSATATSPLPSHTHSHDEEEEEEEDHTHEHTHSHDTTAAESAAESTAAAATTKETAESEAAETTEAPSTAAETAAATTTSVEVVSTGAAAQLGSMGAAAMLAMGALAAF</sequence>
<evidence type="ECO:0000256" key="1">
    <source>
        <dbReference type="ARBA" id="ARBA00004609"/>
    </source>
</evidence>
<name>A0A9W9BRZ9_9HYPO</name>
<evidence type="ECO:0000256" key="15">
    <source>
        <dbReference type="PROSITE-ProRule" id="PRU01356"/>
    </source>
</evidence>
<dbReference type="GO" id="GO:0005886">
    <property type="term" value="C:plasma membrane"/>
    <property type="evidence" value="ECO:0007669"/>
    <property type="project" value="UniProtKB-SubCell"/>
</dbReference>
<dbReference type="SMART" id="SM00747">
    <property type="entry name" value="CFEM"/>
    <property type="match status" value="1"/>
</dbReference>
<evidence type="ECO:0000256" key="8">
    <source>
        <dbReference type="ARBA" id="ARBA00022723"/>
    </source>
</evidence>
<keyword evidence="11" id="KW-0472">Membrane</keyword>
<evidence type="ECO:0000256" key="7">
    <source>
        <dbReference type="ARBA" id="ARBA00022622"/>
    </source>
</evidence>
<dbReference type="OrthoDB" id="3767534at2759"/>
<keyword evidence="4" id="KW-1003">Cell membrane</keyword>